<dbReference type="Pfam" id="PF00632">
    <property type="entry name" value="HECT"/>
    <property type="match status" value="1"/>
</dbReference>
<keyword evidence="12" id="KW-1185">Reference proteome</keyword>
<feature type="active site" description="Glycyl thioester intermediate" evidence="6">
    <location>
        <position position="779"/>
    </location>
</feature>
<feature type="compositionally biased region" description="Low complexity" evidence="7">
    <location>
        <begin position="239"/>
        <end position="255"/>
    </location>
</feature>
<dbReference type="PIRSF" id="PIRSF001569">
    <property type="entry name" value="E3_ub_ligase_SMURF1"/>
    <property type="match status" value="1"/>
</dbReference>
<dbReference type="PROSITE" id="PS50237">
    <property type="entry name" value="HECT"/>
    <property type="match status" value="1"/>
</dbReference>
<evidence type="ECO:0000256" key="2">
    <source>
        <dbReference type="ARBA" id="ARBA00004906"/>
    </source>
</evidence>
<dbReference type="CDD" id="cd00201">
    <property type="entry name" value="WW"/>
    <property type="match status" value="3"/>
</dbReference>
<dbReference type="Gene3D" id="3.90.1750.10">
    <property type="entry name" value="Hect, E3 ligase catalytic domains"/>
    <property type="match status" value="1"/>
</dbReference>
<evidence type="ECO:0000256" key="4">
    <source>
        <dbReference type="ARBA" id="ARBA00022679"/>
    </source>
</evidence>
<keyword evidence="5 6" id="KW-0833">Ubl conjugation pathway</keyword>
<reference evidence="11" key="1">
    <citation type="submission" date="2022-03" db="EMBL/GenBank/DDBJ databases">
        <authorList>
            <person name="Martin H S."/>
        </authorList>
    </citation>
    <scope>NUCLEOTIDE SEQUENCE</scope>
</reference>
<feature type="domain" description="WW" evidence="9">
    <location>
        <begin position="303"/>
        <end position="336"/>
    </location>
</feature>
<protein>
    <recommendedName>
        <fullName evidence="3">HECT-type E3 ubiquitin transferase</fullName>
        <ecNumber evidence="3">2.3.2.26</ecNumber>
    </recommendedName>
</protein>
<feature type="region of interest" description="Disordered" evidence="7">
    <location>
        <begin position="143"/>
        <end position="190"/>
    </location>
</feature>
<dbReference type="EC" id="2.3.2.26" evidence="3"/>
<dbReference type="Gene3D" id="3.30.2160.10">
    <property type="entry name" value="Hect, E3 ligase catalytic domain"/>
    <property type="match status" value="1"/>
</dbReference>
<feature type="compositionally biased region" description="Low complexity" evidence="7">
    <location>
        <begin position="405"/>
        <end position="415"/>
    </location>
</feature>
<dbReference type="InterPro" id="IPR036020">
    <property type="entry name" value="WW_dom_sf"/>
</dbReference>
<feature type="domain" description="C2" evidence="8">
    <location>
        <begin position="1"/>
        <end position="118"/>
    </location>
</feature>
<dbReference type="Gene3D" id="3.30.2410.10">
    <property type="entry name" value="Hect, E3 ligase catalytic domain"/>
    <property type="match status" value="1"/>
</dbReference>
<evidence type="ECO:0000256" key="3">
    <source>
        <dbReference type="ARBA" id="ARBA00012485"/>
    </source>
</evidence>
<feature type="non-terminal residue" evidence="11">
    <location>
        <position position="1"/>
    </location>
</feature>
<feature type="compositionally biased region" description="Pro residues" evidence="7">
    <location>
        <begin position="221"/>
        <end position="238"/>
    </location>
</feature>
<organism evidence="11 12">
    <name type="scientific">Iphiclides podalirius</name>
    <name type="common">scarce swallowtail</name>
    <dbReference type="NCBI Taxonomy" id="110791"/>
    <lineage>
        <taxon>Eukaryota</taxon>
        <taxon>Metazoa</taxon>
        <taxon>Ecdysozoa</taxon>
        <taxon>Arthropoda</taxon>
        <taxon>Hexapoda</taxon>
        <taxon>Insecta</taxon>
        <taxon>Pterygota</taxon>
        <taxon>Neoptera</taxon>
        <taxon>Endopterygota</taxon>
        <taxon>Lepidoptera</taxon>
        <taxon>Glossata</taxon>
        <taxon>Ditrysia</taxon>
        <taxon>Papilionoidea</taxon>
        <taxon>Papilionidae</taxon>
        <taxon>Papilioninae</taxon>
        <taxon>Iphiclides</taxon>
    </lineage>
</organism>
<dbReference type="SMART" id="SM00239">
    <property type="entry name" value="C2"/>
    <property type="match status" value="1"/>
</dbReference>
<proteinExistence type="predicted"/>
<evidence type="ECO:0000259" key="8">
    <source>
        <dbReference type="PROSITE" id="PS50004"/>
    </source>
</evidence>
<dbReference type="CDD" id="cd08382">
    <property type="entry name" value="C2_Smurf-like"/>
    <property type="match status" value="1"/>
</dbReference>
<keyword evidence="4" id="KW-0808">Transferase</keyword>
<evidence type="ECO:0000259" key="9">
    <source>
        <dbReference type="PROSITE" id="PS50020"/>
    </source>
</evidence>
<feature type="compositionally biased region" description="Polar residues" evidence="7">
    <location>
        <begin position="257"/>
        <end position="266"/>
    </location>
</feature>
<dbReference type="InterPro" id="IPR024928">
    <property type="entry name" value="E3_ub_ligase_SMURF1"/>
</dbReference>
<evidence type="ECO:0000256" key="5">
    <source>
        <dbReference type="ARBA" id="ARBA00022786"/>
    </source>
</evidence>
<dbReference type="PANTHER" id="PTHR11254:SF395">
    <property type="entry name" value="E3 UBIQUITIN-PROTEIN LIGASE SMURF1"/>
    <property type="match status" value="1"/>
</dbReference>
<dbReference type="PROSITE" id="PS50004">
    <property type="entry name" value="C2"/>
    <property type="match status" value="1"/>
</dbReference>
<comment type="pathway">
    <text evidence="2">Protein modification; protein ubiquitination.</text>
</comment>
<dbReference type="PROSITE" id="PS01159">
    <property type="entry name" value="WW_DOMAIN_1"/>
    <property type="match status" value="2"/>
</dbReference>
<dbReference type="Proteomes" id="UP000837857">
    <property type="component" value="Chromosome 10"/>
</dbReference>
<feature type="region of interest" description="Disordered" evidence="7">
    <location>
        <begin position="387"/>
        <end position="422"/>
    </location>
</feature>
<evidence type="ECO:0000259" key="10">
    <source>
        <dbReference type="PROSITE" id="PS50237"/>
    </source>
</evidence>
<dbReference type="InterPro" id="IPR050409">
    <property type="entry name" value="E3_ubiq-protein_ligase"/>
</dbReference>
<feature type="domain" description="WW" evidence="9">
    <location>
        <begin position="348"/>
        <end position="381"/>
    </location>
</feature>
<dbReference type="InterPro" id="IPR001202">
    <property type="entry name" value="WW_dom"/>
</dbReference>
<gene>
    <name evidence="11" type="ORF">IPOD504_LOCUS1106</name>
</gene>
<evidence type="ECO:0000256" key="1">
    <source>
        <dbReference type="ARBA" id="ARBA00000885"/>
    </source>
</evidence>
<dbReference type="Pfam" id="PF00397">
    <property type="entry name" value="WW"/>
    <property type="match status" value="3"/>
</dbReference>
<feature type="compositionally biased region" description="Low complexity" evidence="7">
    <location>
        <begin position="287"/>
        <end position="303"/>
    </location>
</feature>
<dbReference type="InterPro" id="IPR000008">
    <property type="entry name" value="C2_dom"/>
</dbReference>
<dbReference type="Gene3D" id="2.60.40.150">
    <property type="entry name" value="C2 domain"/>
    <property type="match status" value="1"/>
</dbReference>
<accession>A0ABN8HSK2</accession>
<feature type="domain" description="HECT" evidence="10">
    <location>
        <begin position="471"/>
        <end position="811"/>
    </location>
</feature>
<evidence type="ECO:0000256" key="7">
    <source>
        <dbReference type="SAM" id="MobiDB-lite"/>
    </source>
</evidence>
<evidence type="ECO:0000313" key="11">
    <source>
        <dbReference type="EMBL" id="CAH2037294.1"/>
    </source>
</evidence>
<dbReference type="InterPro" id="IPR035983">
    <property type="entry name" value="Hect_E3_ubiquitin_ligase"/>
</dbReference>
<dbReference type="PANTHER" id="PTHR11254">
    <property type="entry name" value="HECT DOMAIN UBIQUITIN-PROTEIN LIGASE"/>
    <property type="match status" value="1"/>
</dbReference>
<sequence length="811" mass="88949">MSTPVSNRKYGAQKIRLTILCARNLVRRDLFRLPDPFAKISVDGSGQVYSTNAVKATLDPKWNTHYDLYLTKGDGITISIWNQRKVHKRQGSGFLGCVRIQPSTVHKLKDTGYQCLELCEDSLGEACGVKGQVIVSLLSRDGTRGEPASVASEGSPLAVVGPAGEVRAPRDPPLNANASHQPLPPHWGERFTSSGRPYYVNHALKKTQWDRPTVEELSPASPQPNSPSPPIPPSPASPVTPISPASPSSPSSPVSETDVSLATSISLRPEPQPQTAVRSRPGPNPGSPTNAATPSPTIPIAATDLPPGYEMRTTAQGQVYFYNGATGASSWHDPRVPASLRHRAAAAGPLPPGWEMRLAPSGRPYFVDHNRRTTQFTDPRLALSARLPTTEPSSAPASPPPGSSPSPAVTSAVAADQEPDALPKYKRDLAAKARVLRAELQALQPQTGHCRIEVSRNEVLEESYRLVMKLRGKELRKRLLVKFRGEEGLDYGGVAREWLHLLGRELFNPHYGLFQYANAGDDRYALQINADSGVNPEHLSYFHFAGRILGVALFHGHQLDAAFTAPFYKQLLGRPITLRDIRDVDPELHRSLSWMLENSIAGVIDTTFSVECASFGAVRSVELRPGGANEPVTDTNKRDYVRLYVAHRFTRGAERQWLALQRGLADIIPPQLLRPLSPKDLQPLLAGRADLDPVDWRRHTRLKHVAPEAPIVNWFWEIVEEFDAEMRARLLQFVTGSRRVPLAGFRALQGSTGAAAPKLFTLHLVADASPDSLPKAHTCFNRLDLPPYPTKEKMHDKLKQAVLETAGFAVE</sequence>
<dbReference type="EMBL" id="OW152822">
    <property type="protein sequence ID" value="CAH2037294.1"/>
    <property type="molecule type" value="Genomic_DNA"/>
</dbReference>
<dbReference type="PROSITE" id="PS50020">
    <property type="entry name" value="WW_DOMAIN_2"/>
    <property type="match status" value="3"/>
</dbReference>
<dbReference type="InterPro" id="IPR000569">
    <property type="entry name" value="HECT_dom"/>
</dbReference>
<feature type="domain" description="WW" evidence="9">
    <location>
        <begin position="181"/>
        <end position="214"/>
    </location>
</feature>
<name>A0ABN8HSK2_9NEOP</name>
<dbReference type="SUPFAM" id="SSF51045">
    <property type="entry name" value="WW domain"/>
    <property type="match status" value="3"/>
</dbReference>
<comment type="catalytic activity">
    <reaction evidence="1">
        <text>S-ubiquitinyl-[E2 ubiquitin-conjugating enzyme]-L-cysteine + [acceptor protein]-L-lysine = [E2 ubiquitin-conjugating enzyme]-L-cysteine + N(6)-ubiquitinyl-[acceptor protein]-L-lysine.</text>
        <dbReference type="EC" id="2.3.2.26"/>
    </reaction>
</comment>
<dbReference type="SMART" id="SM00119">
    <property type="entry name" value="HECTc"/>
    <property type="match status" value="1"/>
</dbReference>
<evidence type="ECO:0000313" key="12">
    <source>
        <dbReference type="Proteomes" id="UP000837857"/>
    </source>
</evidence>
<dbReference type="Pfam" id="PF00168">
    <property type="entry name" value="C2"/>
    <property type="match status" value="1"/>
</dbReference>
<dbReference type="CDD" id="cd00078">
    <property type="entry name" value="HECTc"/>
    <property type="match status" value="1"/>
</dbReference>
<dbReference type="SMART" id="SM00456">
    <property type="entry name" value="WW"/>
    <property type="match status" value="3"/>
</dbReference>
<dbReference type="SUPFAM" id="SSF49562">
    <property type="entry name" value="C2 domain (Calcium/lipid-binding domain, CaLB)"/>
    <property type="match status" value="1"/>
</dbReference>
<feature type="region of interest" description="Disordered" evidence="7">
    <location>
        <begin position="209"/>
        <end position="307"/>
    </location>
</feature>
<evidence type="ECO:0000256" key="6">
    <source>
        <dbReference type="PROSITE-ProRule" id="PRU00104"/>
    </source>
</evidence>
<dbReference type="InterPro" id="IPR035892">
    <property type="entry name" value="C2_domain_sf"/>
</dbReference>
<dbReference type="SUPFAM" id="SSF56204">
    <property type="entry name" value="Hect, E3 ligase catalytic domain"/>
    <property type="match status" value="1"/>
</dbReference>
<dbReference type="Gene3D" id="2.20.70.10">
    <property type="match status" value="2"/>
</dbReference>